<name>A0A2S6CLF5_9PEZI</name>
<dbReference type="AlphaFoldDB" id="A0A2S6CLF5"/>
<organism evidence="2 3">
    <name type="scientific">Cercospora berteroae</name>
    <dbReference type="NCBI Taxonomy" id="357750"/>
    <lineage>
        <taxon>Eukaryota</taxon>
        <taxon>Fungi</taxon>
        <taxon>Dikarya</taxon>
        <taxon>Ascomycota</taxon>
        <taxon>Pezizomycotina</taxon>
        <taxon>Dothideomycetes</taxon>
        <taxon>Dothideomycetidae</taxon>
        <taxon>Mycosphaerellales</taxon>
        <taxon>Mycosphaerellaceae</taxon>
        <taxon>Cercospora</taxon>
    </lineage>
</organism>
<dbReference type="Proteomes" id="UP000237631">
    <property type="component" value="Unassembled WGS sequence"/>
</dbReference>
<proteinExistence type="predicted"/>
<protein>
    <submittedName>
        <fullName evidence="2">Uncharacterized protein</fullName>
    </submittedName>
</protein>
<evidence type="ECO:0000313" key="2">
    <source>
        <dbReference type="EMBL" id="PPJ60567.1"/>
    </source>
</evidence>
<gene>
    <name evidence="2" type="ORF">CBER1_08155</name>
</gene>
<comment type="caution">
    <text evidence="2">The sequence shown here is derived from an EMBL/GenBank/DDBJ whole genome shotgun (WGS) entry which is preliminary data.</text>
</comment>
<evidence type="ECO:0000313" key="3">
    <source>
        <dbReference type="Proteomes" id="UP000237631"/>
    </source>
</evidence>
<dbReference type="EMBL" id="PNEN01000253">
    <property type="protein sequence ID" value="PPJ60567.1"/>
    <property type="molecule type" value="Genomic_DNA"/>
</dbReference>
<feature type="region of interest" description="Disordered" evidence="1">
    <location>
        <begin position="1"/>
        <end position="195"/>
    </location>
</feature>
<reference evidence="3" key="1">
    <citation type="journal article" date="2017" name="bioRxiv">
        <title>Conservation of a gene cluster reveals novel cercosporin biosynthetic mechanisms and extends production to the genus Colletotrichum.</title>
        <authorList>
            <person name="de Jonge R."/>
            <person name="Ebert M.K."/>
            <person name="Huitt-Roehl C.R."/>
            <person name="Pal P."/>
            <person name="Suttle J.C."/>
            <person name="Spanner R.E."/>
            <person name="Neubauer J.D."/>
            <person name="Jurick W.M.II."/>
            <person name="Stott K.A."/>
            <person name="Secor G.A."/>
            <person name="Thomma B.P.H.J."/>
            <person name="Van de Peer Y."/>
            <person name="Townsend C.A."/>
            <person name="Bolton M.D."/>
        </authorList>
    </citation>
    <scope>NUCLEOTIDE SEQUENCE [LARGE SCALE GENOMIC DNA]</scope>
    <source>
        <strain evidence="3">CBS538.71</strain>
    </source>
</reference>
<accession>A0A2S6CLF5</accession>
<sequence length="309" mass="32182">MVPPGSTQWQAPGLPPSPPPQSALRALIDRITEALDAMDPPAPECTKSKRKREDEDDDVDPKSPRLASMVRDSSAGSLPAPSIHRQRGKRGGKKHKKTGDADHTARASSHETEPDESPRNHEAEPSVRLERPAPPLFRDGPAGSGRGEPPQFDRASPPGFDRGSAPGFGRVHAPGSARGSAPGFGRVDARGSARGGARESGEAALVALAATTLVITAEVTILCLVETALRIQQGDADADVVEVAIGPEHRSPTSSTSDCLFLQLQRAAASSSVRSAASVAANNIWRSSMAAVAERPATTTSLAGVSRTG</sequence>
<keyword evidence="3" id="KW-1185">Reference proteome</keyword>
<feature type="compositionally biased region" description="Basic and acidic residues" evidence="1">
    <location>
        <begin position="98"/>
        <end position="131"/>
    </location>
</feature>
<dbReference type="OrthoDB" id="10520605at2759"/>
<feature type="compositionally biased region" description="Basic residues" evidence="1">
    <location>
        <begin position="84"/>
        <end position="97"/>
    </location>
</feature>
<evidence type="ECO:0000256" key="1">
    <source>
        <dbReference type="SAM" id="MobiDB-lite"/>
    </source>
</evidence>